<name>A0A1B4XWV5_9CAUD</name>
<proteinExistence type="predicted"/>
<keyword evidence="2" id="KW-1185">Reference proteome</keyword>
<evidence type="ECO:0000313" key="2">
    <source>
        <dbReference type="Proteomes" id="UP000224877"/>
    </source>
</evidence>
<accession>A0A1B4XWV5</accession>
<protein>
    <submittedName>
        <fullName evidence="1">Uncharacterized protein</fullName>
    </submittedName>
</protein>
<reference evidence="1 2" key="1">
    <citation type="submission" date="2016-07" db="EMBL/GenBank/DDBJ databases">
        <title>Characterization of three bacteriophages infecting bacteria isolated from shrimp culture pond water.</title>
        <authorList>
            <person name="Khoa H.V."/>
        </authorList>
    </citation>
    <scope>NUCLEOTIDE SEQUENCE [LARGE SCALE GENOMIC DNA]</scope>
</reference>
<dbReference type="Proteomes" id="UP000224877">
    <property type="component" value="Segment"/>
</dbReference>
<evidence type="ECO:0000313" key="1">
    <source>
        <dbReference type="EMBL" id="BAV39302.1"/>
    </source>
</evidence>
<sequence length="260" mass="29940">MKLLPEDFRFIEIIQQEISEHCAVPLVISPERIKTIIKDCAEWFYEWHPNAVQRNHYLIKYDDILKAREGKFASTIKVPEAIKFVFRVRKADGGFSKTTEARYLRNPLYAMNRFMGSMHTRGMSLNGGVQGRNFDMVQQVISLYEFQTLHSISSANRGVAHDFSEFSNEITFLSNVTGDIMLECGVRVPITELYSNHHFKMYVKGFALQSLSRILGTFDYKYIGDVAINFDALKTDGEKLEEKVESEIKGFNSSSFIMTR</sequence>
<gene>
    <name evidence="1" type="ORF">BPT24_177</name>
</gene>
<organism evidence="1 2">
    <name type="scientific">Tenacibaculum phage pT24</name>
    <dbReference type="NCBI Taxonomy" id="1880590"/>
    <lineage>
        <taxon>Viruses</taxon>
        <taxon>Duplodnaviria</taxon>
        <taxon>Heunggongvirae</taxon>
        <taxon>Uroviricota</taxon>
        <taxon>Caudoviricetes</taxon>
        <taxon>Kungbxnavirus</taxon>
        <taxon>Kungbxnavirus pT24</taxon>
    </lineage>
</organism>
<dbReference type="EMBL" id="LC168164">
    <property type="protein sequence ID" value="BAV39302.1"/>
    <property type="molecule type" value="Genomic_DNA"/>
</dbReference>